<evidence type="ECO:0000313" key="3">
    <source>
        <dbReference type="Proteomes" id="UP001056730"/>
    </source>
</evidence>
<keyword evidence="1" id="KW-0472">Membrane</keyword>
<name>A0A9Q8Y2B2_9LACT</name>
<evidence type="ECO:0000256" key="1">
    <source>
        <dbReference type="SAM" id="Phobius"/>
    </source>
</evidence>
<dbReference type="AlphaFoldDB" id="A0A9Q8Y2B2"/>
<dbReference type="RefSeq" id="WP_252175588.1">
    <property type="nucleotide sequence ID" value="NZ_CP086395.1"/>
</dbReference>
<protein>
    <submittedName>
        <fullName evidence="2">Uncharacterized protein</fullName>
    </submittedName>
</protein>
<dbReference type="EMBL" id="CP086395">
    <property type="protein sequence ID" value="USJ20758.1"/>
    <property type="molecule type" value="Genomic_DNA"/>
</dbReference>
<sequence>MQKYNQLDVLQKAVSFLFQTSDVLNLLYSSLLVWLAILVLIEMTLRIGNDSVFNSFKSVWHTFGFRHFLTQNEKSEKTAELQEVKRFNPIYSTFNRAVRKCVIDIRTEKIMVCLRVPRTQQAQKILKDMEAHIKEELSSRNPNYYFSAPERIHSHLWFIGTKRK</sequence>
<accession>A0A9Q8Y2B2</accession>
<dbReference type="Proteomes" id="UP001056730">
    <property type="component" value="Chromosome"/>
</dbReference>
<feature type="transmembrane region" description="Helical" evidence="1">
    <location>
        <begin position="26"/>
        <end position="45"/>
    </location>
</feature>
<gene>
    <name evidence="2" type="ORF">LMK00_01840</name>
</gene>
<evidence type="ECO:0000313" key="2">
    <source>
        <dbReference type="EMBL" id="USJ20758.1"/>
    </source>
</evidence>
<keyword evidence="1" id="KW-1133">Transmembrane helix</keyword>
<dbReference type="KEGG" id="lfo:LMK00_01840"/>
<organism evidence="2 3">
    <name type="scientific">Lactococcus formosensis</name>
    <dbReference type="NCBI Taxonomy" id="1281486"/>
    <lineage>
        <taxon>Bacteria</taxon>
        <taxon>Bacillati</taxon>
        <taxon>Bacillota</taxon>
        <taxon>Bacilli</taxon>
        <taxon>Lactobacillales</taxon>
        <taxon>Streptococcaceae</taxon>
        <taxon>Lactococcus</taxon>
    </lineage>
</organism>
<reference evidence="2" key="1">
    <citation type="journal article" date="2022" name="Front. Microbiol.">
        <title>Feed Insects as a Reservoir of Granadaene-Producing Lactococci.</title>
        <authorList>
            <person name="Neuzil-Bunesova V."/>
            <person name="Ramirez Garcia A."/>
            <person name="Modrackova N."/>
            <person name="Makovska M."/>
            <person name="Sabolova M."/>
            <person name="Sproer C."/>
            <person name="Bunk B."/>
            <person name="Blom J."/>
            <person name="Schwab C."/>
        </authorList>
    </citation>
    <scope>NUCLEOTIDE SEQUENCE</scope>
    <source>
        <strain evidence="2">I4/6O</strain>
    </source>
</reference>
<proteinExistence type="predicted"/>
<keyword evidence="1" id="KW-0812">Transmembrane</keyword>